<proteinExistence type="predicted"/>
<dbReference type="InterPro" id="IPR008949">
    <property type="entry name" value="Isoprenoid_synthase_dom_sf"/>
</dbReference>
<organism evidence="1 2">
    <name type="scientific">Agrocybe chaxingu</name>
    <dbReference type="NCBI Taxonomy" id="84603"/>
    <lineage>
        <taxon>Eukaryota</taxon>
        <taxon>Fungi</taxon>
        <taxon>Dikarya</taxon>
        <taxon>Basidiomycota</taxon>
        <taxon>Agaricomycotina</taxon>
        <taxon>Agaricomycetes</taxon>
        <taxon>Agaricomycetidae</taxon>
        <taxon>Agaricales</taxon>
        <taxon>Agaricineae</taxon>
        <taxon>Strophariaceae</taxon>
        <taxon>Agrocybe</taxon>
    </lineage>
</organism>
<dbReference type="AlphaFoldDB" id="A0A9W8JTX7"/>
<dbReference type="OrthoDB" id="2861623at2759"/>
<keyword evidence="2" id="KW-1185">Reference proteome</keyword>
<evidence type="ECO:0000313" key="2">
    <source>
        <dbReference type="Proteomes" id="UP001148786"/>
    </source>
</evidence>
<evidence type="ECO:0008006" key="3">
    <source>
        <dbReference type="Google" id="ProtNLM"/>
    </source>
</evidence>
<dbReference type="SUPFAM" id="SSF48576">
    <property type="entry name" value="Terpenoid synthases"/>
    <property type="match status" value="1"/>
</dbReference>
<sequence>MASNRSFQIPDLVAIISPLELRTNKNCRFATDTSEKWMTEELSGVFSPKELKVLHATKIGLLAALCFPTCDGTQLRLLVDVMTMIFYSGQRAYTPGSRRMRSLWQDTAFSESVNPPSNGMEILRRQDLLKHVLDPHITRLTNQAPDTWNQRFLKSVQDYRDVQAAVVSKHSENKTPTLEEYFETRRQMYGASIVLDLAELLEIFQLPELQGSNADHLVKLIQAAFDVIGWSLDVVAYQLDHTRGNAYNLIEVLMAQKNLSLQGAMNLSGTMLKEAFTSFREHERLLLDALDPQKSFQIPLIAWMFAHEAPSSEEAAATWESVQRFLTAMKDWIVGIVHWTYETELFFGKKGGEIRMFGWVFTE</sequence>
<comment type="caution">
    <text evidence="1">The sequence shown here is derived from an EMBL/GenBank/DDBJ whole genome shotgun (WGS) entry which is preliminary data.</text>
</comment>
<gene>
    <name evidence="1" type="ORF">NLJ89_g9108</name>
</gene>
<protein>
    <recommendedName>
        <fullName evidence="3">Terpenoid synthase</fullName>
    </recommendedName>
</protein>
<dbReference type="Gene3D" id="1.10.600.10">
    <property type="entry name" value="Farnesyl Diphosphate Synthase"/>
    <property type="match status" value="1"/>
</dbReference>
<reference evidence="1" key="1">
    <citation type="submission" date="2022-07" db="EMBL/GenBank/DDBJ databases">
        <title>Genome Sequence of Agrocybe chaxingu.</title>
        <authorList>
            <person name="Buettner E."/>
        </authorList>
    </citation>
    <scope>NUCLEOTIDE SEQUENCE</scope>
    <source>
        <strain evidence="1">MP-N11</strain>
    </source>
</reference>
<dbReference type="Proteomes" id="UP001148786">
    <property type="component" value="Unassembled WGS sequence"/>
</dbReference>
<name>A0A9W8JTX7_9AGAR</name>
<evidence type="ECO:0000313" key="1">
    <source>
        <dbReference type="EMBL" id="KAJ3501950.1"/>
    </source>
</evidence>
<dbReference type="Pfam" id="PF19086">
    <property type="entry name" value="Terpene_syn_C_2"/>
    <property type="match status" value="1"/>
</dbReference>
<dbReference type="EMBL" id="JANKHO010001352">
    <property type="protein sequence ID" value="KAJ3501950.1"/>
    <property type="molecule type" value="Genomic_DNA"/>
</dbReference>
<accession>A0A9W8JTX7</accession>